<dbReference type="GO" id="GO:0016020">
    <property type="term" value="C:membrane"/>
    <property type="evidence" value="ECO:0007669"/>
    <property type="project" value="UniProtKB-SubCell"/>
</dbReference>
<evidence type="ECO:0000256" key="7">
    <source>
        <dbReference type="ARBA" id="ARBA00022840"/>
    </source>
</evidence>
<sequence>MDMDADWEYWNYQIDVPILYVPACPALTEMFLVGKNATTLIPVLGFSSIAKGYKYSMDTKNSHPLIAFDELNSQSKQVPTDLKFKVVLDKNVNTEKVFGNAFYYSTSGALVAETFMTHIFINYWRIKQGLEPITFHLATQQMPIPKRNANPMRQGIIANTKSVFFFVFLAFVCFATRTLVEERELKLKESMTLMGLTEEIYWLAWTFVNTFWVCFLVTGTVVMLCVDLTGGGHMLHASSALIGFVSFLHIADLISFSLLVSYFIKKARHVTPTIIIVSSASLWISTFLDTTIKSLPARYIIGTVLFCVGYDSVMRKIIENEGRDMPSTFGNIYYRSKQEGSVLDGTIIILLNMSFNVIATWYVDQVFRDDVLTARPYYFLFTRSFWFPEEPDAEIVIPEIPPQDPKYFERPGEDLVPGIQVQNLVKTFGDMIAVRGVTLDVYKDHITVLLGPNGAGKTTAVSIITGLLPPTSGTAFVNGFDIKKNIKQVRENIGLCPQHDVLFPKLNVREHLYFYCKLRGQYGEGSEQEINEMLYLLDLGTKRKAFPHQLSGGQKRKLSVACAFVGNSKIVFLDEPSTGMDPNARQQLWKFLEIMHPGRTLLLTTHYMDEADILGDRIAIMAKG</sequence>
<evidence type="ECO:0000256" key="9">
    <source>
        <dbReference type="ARBA" id="ARBA00023136"/>
    </source>
</evidence>
<dbReference type="PANTHER" id="PTHR19229">
    <property type="entry name" value="ATP-BINDING CASSETTE TRANSPORTER SUBFAMILY A ABCA"/>
    <property type="match status" value="1"/>
</dbReference>
<keyword evidence="6" id="KW-0547">Nucleotide-binding</keyword>
<dbReference type="SUPFAM" id="SSF52540">
    <property type="entry name" value="P-loop containing nucleoside triphosphate hydrolases"/>
    <property type="match status" value="1"/>
</dbReference>
<feature type="transmembrane region" description="Helical" evidence="10">
    <location>
        <begin position="240"/>
        <end position="264"/>
    </location>
</feature>
<keyword evidence="5" id="KW-0677">Repeat</keyword>
<keyword evidence="3" id="KW-0813">Transport</keyword>
<gene>
    <name evidence="12" type="ORF">GSLYS_00019580001</name>
</gene>
<evidence type="ECO:0000256" key="1">
    <source>
        <dbReference type="ARBA" id="ARBA00004141"/>
    </source>
</evidence>
<dbReference type="InterPro" id="IPR013525">
    <property type="entry name" value="ABC2_TM"/>
</dbReference>
<evidence type="ECO:0000256" key="6">
    <source>
        <dbReference type="ARBA" id="ARBA00022741"/>
    </source>
</evidence>
<keyword evidence="4 10" id="KW-0812">Transmembrane</keyword>
<organism evidence="12 13">
    <name type="scientific">Lymnaea stagnalis</name>
    <name type="common">Great pond snail</name>
    <name type="synonym">Helix stagnalis</name>
    <dbReference type="NCBI Taxonomy" id="6523"/>
    <lineage>
        <taxon>Eukaryota</taxon>
        <taxon>Metazoa</taxon>
        <taxon>Spiralia</taxon>
        <taxon>Lophotrochozoa</taxon>
        <taxon>Mollusca</taxon>
        <taxon>Gastropoda</taxon>
        <taxon>Heterobranchia</taxon>
        <taxon>Euthyneura</taxon>
        <taxon>Panpulmonata</taxon>
        <taxon>Hygrophila</taxon>
        <taxon>Lymnaeoidea</taxon>
        <taxon>Lymnaeidae</taxon>
        <taxon>Lymnaea</taxon>
    </lineage>
</organism>
<dbReference type="InterPro" id="IPR027417">
    <property type="entry name" value="P-loop_NTPase"/>
</dbReference>
<evidence type="ECO:0000256" key="8">
    <source>
        <dbReference type="ARBA" id="ARBA00022989"/>
    </source>
</evidence>
<evidence type="ECO:0000313" key="13">
    <source>
        <dbReference type="Proteomes" id="UP001497497"/>
    </source>
</evidence>
<dbReference type="FunFam" id="3.40.50.300:FF:002275">
    <property type="entry name" value="ATP-binding cassette, subfamily A (ABC1), member 16"/>
    <property type="match status" value="1"/>
</dbReference>
<dbReference type="EMBL" id="CAXITT010000784">
    <property type="protein sequence ID" value="CAL1546203.1"/>
    <property type="molecule type" value="Genomic_DNA"/>
</dbReference>
<dbReference type="CDD" id="cd03263">
    <property type="entry name" value="ABC_subfamily_A"/>
    <property type="match status" value="1"/>
</dbReference>
<evidence type="ECO:0000256" key="2">
    <source>
        <dbReference type="ARBA" id="ARBA00008869"/>
    </source>
</evidence>
<keyword evidence="13" id="KW-1185">Reference proteome</keyword>
<proteinExistence type="inferred from homology"/>
<evidence type="ECO:0000313" key="12">
    <source>
        <dbReference type="EMBL" id="CAL1546203.1"/>
    </source>
</evidence>
<keyword evidence="8 10" id="KW-1133">Transmembrane helix</keyword>
<keyword evidence="9 10" id="KW-0472">Membrane</keyword>
<feature type="domain" description="ABC transporter" evidence="11">
    <location>
        <begin position="419"/>
        <end position="624"/>
    </location>
</feature>
<reference evidence="12 13" key="1">
    <citation type="submission" date="2024-04" db="EMBL/GenBank/DDBJ databases">
        <authorList>
            <consortium name="Genoscope - CEA"/>
            <person name="William W."/>
        </authorList>
    </citation>
    <scope>NUCLEOTIDE SEQUENCE [LARGE SCALE GENOMIC DNA]</scope>
</reference>
<dbReference type="GO" id="GO:0140359">
    <property type="term" value="F:ABC-type transporter activity"/>
    <property type="evidence" value="ECO:0007669"/>
    <property type="project" value="InterPro"/>
</dbReference>
<evidence type="ECO:0000256" key="4">
    <source>
        <dbReference type="ARBA" id="ARBA00022692"/>
    </source>
</evidence>
<dbReference type="GO" id="GO:0016887">
    <property type="term" value="F:ATP hydrolysis activity"/>
    <property type="evidence" value="ECO:0007669"/>
    <property type="project" value="InterPro"/>
</dbReference>
<evidence type="ECO:0000259" key="11">
    <source>
        <dbReference type="PROSITE" id="PS50893"/>
    </source>
</evidence>
<dbReference type="InterPro" id="IPR003593">
    <property type="entry name" value="AAA+_ATPase"/>
</dbReference>
<feature type="non-terminal residue" evidence="12">
    <location>
        <position position="624"/>
    </location>
</feature>
<dbReference type="SMART" id="SM00382">
    <property type="entry name" value="AAA"/>
    <property type="match status" value="1"/>
</dbReference>
<keyword evidence="7" id="KW-0067">ATP-binding</keyword>
<dbReference type="AlphaFoldDB" id="A0AAV2IJ36"/>
<dbReference type="InterPro" id="IPR026082">
    <property type="entry name" value="ABCA"/>
</dbReference>
<comment type="caution">
    <text evidence="12">The sequence shown here is derived from an EMBL/GenBank/DDBJ whole genome shotgun (WGS) entry which is preliminary data.</text>
</comment>
<feature type="transmembrane region" description="Helical" evidence="10">
    <location>
        <begin position="162"/>
        <end position="180"/>
    </location>
</feature>
<dbReference type="InterPro" id="IPR003439">
    <property type="entry name" value="ABC_transporter-like_ATP-bd"/>
</dbReference>
<dbReference type="Pfam" id="PF00005">
    <property type="entry name" value="ABC_tran"/>
    <property type="match status" value="1"/>
</dbReference>
<comment type="subcellular location">
    <subcellularLocation>
        <location evidence="1">Membrane</location>
        <topology evidence="1">Multi-pass membrane protein</topology>
    </subcellularLocation>
</comment>
<name>A0AAV2IJ36_LYMST</name>
<accession>A0AAV2IJ36</accession>
<comment type="similarity">
    <text evidence="2">Belongs to the ABC transporter superfamily. ABCA family.</text>
</comment>
<protein>
    <recommendedName>
        <fullName evidence="11">ABC transporter domain-containing protein</fullName>
    </recommendedName>
</protein>
<evidence type="ECO:0000256" key="3">
    <source>
        <dbReference type="ARBA" id="ARBA00022448"/>
    </source>
</evidence>
<feature type="transmembrane region" description="Helical" evidence="10">
    <location>
        <begin position="200"/>
        <end position="228"/>
    </location>
</feature>
<evidence type="ECO:0000256" key="10">
    <source>
        <dbReference type="SAM" id="Phobius"/>
    </source>
</evidence>
<dbReference type="Gene3D" id="3.40.50.300">
    <property type="entry name" value="P-loop containing nucleotide triphosphate hydrolases"/>
    <property type="match status" value="1"/>
</dbReference>
<dbReference type="GO" id="GO:0005524">
    <property type="term" value="F:ATP binding"/>
    <property type="evidence" value="ECO:0007669"/>
    <property type="project" value="UniProtKB-KW"/>
</dbReference>
<dbReference type="Pfam" id="PF12698">
    <property type="entry name" value="ABC2_membrane_3"/>
    <property type="match status" value="1"/>
</dbReference>
<dbReference type="InterPro" id="IPR017871">
    <property type="entry name" value="ABC_transporter-like_CS"/>
</dbReference>
<dbReference type="PANTHER" id="PTHR19229:SF36">
    <property type="entry name" value="ATP-BINDING CASSETTE SUB-FAMILY A MEMBER 2"/>
    <property type="match status" value="1"/>
</dbReference>
<evidence type="ECO:0000256" key="5">
    <source>
        <dbReference type="ARBA" id="ARBA00022737"/>
    </source>
</evidence>
<dbReference type="PROSITE" id="PS50893">
    <property type="entry name" value="ABC_TRANSPORTER_2"/>
    <property type="match status" value="1"/>
</dbReference>
<feature type="transmembrane region" description="Helical" evidence="10">
    <location>
        <begin position="342"/>
        <end position="363"/>
    </location>
</feature>
<dbReference type="PROSITE" id="PS00211">
    <property type="entry name" value="ABC_TRANSPORTER_1"/>
    <property type="match status" value="1"/>
</dbReference>
<dbReference type="Proteomes" id="UP001497497">
    <property type="component" value="Unassembled WGS sequence"/>
</dbReference>